<proteinExistence type="predicted"/>
<dbReference type="AlphaFoldDB" id="A0A1Y2KW08"/>
<dbReference type="RefSeq" id="WP_085585422.1">
    <property type="nucleotide sequence ID" value="NZ_JFKA01000012.1"/>
</dbReference>
<evidence type="ECO:0000256" key="1">
    <source>
        <dbReference type="SAM" id="MobiDB-lite"/>
    </source>
</evidence>
<dbReference type="OrthoDB" id="7358616at2"/>
<feature type="region of interest" description="Disordered" evidence="1">
    <location>
        <begin position="49"/>
        <end position="87"/>
    </location>
</feature>
<comment type="caution">
    <text evidence="2">The sequence shown here is derived from an EMBL/GenBank/DDBJ whole genome shotgun (WGS) entry which is preliminary data.</text>
</comment>
<dbReference type="Proteomes" id="UP000193391">
    <property type="component" value="Unassembled WGS sequence"/>
</dbReference>
<evidence type="ECO:0000313" key="3">
    <source>
        <dbReference type="Proteomes" id="UP000193391"/>
    </source>
</evidence>
<keyword evidence="3" id="KW-1185">Reference proteome</keyword>
<feature type="compositionally biased region" description="Basic and acidic residues" evidence="1">
    <location>
        <begin position="72"/>
        <end position="87"/>
    </location>
</feature>
<sequence>MMEQTALDRMKLQQAHADWEKNIQGHCRENQMEIGNLPSEVTDAWNDMSSSYEDTRHKDDAVATDAAQKHRSASERLKKAWDKMINK</sequence>
<organism evidence="2 3">
    <name type="scientific">Thalassospira mesophila</name>
    <dbReference type="NCBI Taxonomy" id="1293891"/>
    <lineage>
        <taxon>Bacteria</taxon>
        <taxon>Pseudomonadati</taxon>
        <taxon>Pseudomonadota</taxon>
        <taxon>Alphaproteobacteria</taxon>
        <taxon>Rhodospirillales</taxon>
        <taxon>Thalassospiraceae</taxon>
        <taxon>Thalassospira</taxon>
    </lineage>
</organism>
<evidence type="ECO:0008006" key="4">
    <source>
        <dbReference type="Google" id="ProtNLM"/>
    </source>
</evidence>
<evidence type="ECO:0000313" key="2">
    <source>
        <dbReference type="EMBL" id="OSQ36115.1"/>
    </source>
</evidence>
<protein>
    <recommendedName>
        <fullName evidence="4">Lysozyme inhibitor LprI N-terminal domain-containing protein</fullName>
    </recommendedName>
</protein>
<accession>A0A1Y2KW08</accession>
<gene>
    <name evidence="2" type="ORF">TMES_18750</name>
</gene>
<reference evidence="2 3" key="1">
    <citation type="submission" date="2014-03" db="EMBL/GenBank/DDBJ databases">
        <title>The draft genome sequence of Thalassospira mesophila JCM 18969.</title>
        <authorList>
            <person name="Lai Q."/>
            <person name="Shao Z."/>
        </authorList>
    </citation>
    <scope>NUCLEOTIDE SEQUENCE [LARGE SCALE GENOMIC DNA]</scope>
    <source>
        <strain evidence="2 3">JCM 18969</strain>
    </source>
</reference>
<dbReference type="EMBL" id="JFKA01000012">
    <property type="protein sequence ID" value="OSQ36115.1"/>
    <property type="molecule type" value="Genomic_DNA"/>
</dbReference>
<name>A0A1Y2KW08_9PROT</name>